<dbReference type="PANTHER" id="PTHR42852:SF6">
    <property type="entry name" value="THIOL:DISULFIDE INTERCHANGE PROTEIN DSBE"/>
    <property type="match status" value="1"/>
</dbReference>
<feature type="signal peptide" evidence="5">
    <location>
        <begin position="1"/>
        <end position="17"/>
    </location>
</feature>
<evidence type="ECO:0000313" key="8">
    <source>
        <dbReference type="Proteomes" id="UP001371305"/>
    </source>
</evidence>
<evidence type="ECO:0000256" key="5">
    <source>
        <dbReference type="SAM" id="SignalP"/>
    </source>
</evidence>
<dbReference type="PANTHER" id="PTHR42852">
    <property type="entry name" value="THIOL:DISULFIDE INTERCHANGE PROTEIN DSBE"/>
    <property type="match status" value="1"/>
</dbReference>
<evidence type="ECO:0000256" key="4">
    <source>
        <dbReference type="ARBA" id="ARBA00023284"/>
    </source>
</evidence>
<evidence type="ECO:0000256" key="2">
    <source>
        <dbReference type="ARBA" id="ARBA00022748"/>
    </source>
</evidence>
<feature type="domain" description="Thioredoxin" evidence="6">
    <location>
        <begin position="247"/>
        <end position="390"/>
    </location>
</feature>
<protein>
    <submittedName>
        <fullName evidence="7">TlpA disulfide reductase family protein</fullName>
    </submittedName>
</protein>
<proteinExistence type="predicted"/>
<evidence type="ECO:0000313" key="7">
    <source>
        <dbReference type="EMBL" id="MEK7949199.1"/>
    </source>
</evidence>
<keyword evidence="2" id="KW-0201">Cytochrome c-type biogenesis</keyword>
<dbReference type="CDD" id="cd02966">
    <property type="entry name" value="TlpA_like_family"/>
    <property type="match status" value="1"/>
</dbReference>
<dbReference type="InterPro" id="IPR050553">
    <property type="entry name" value="Thioredoxin_ResA/DsbE_sf"/>
</dbReference>
<dbReference type="PROSITE" id="PS00194">
    <property type="entry name" value="THIOREDOXIN_1"/>
    <property type="match status" value="1"/>
</dbReference>
<gene>
    <name evidence="7" type="ORF">WKV53_01755</name>
</gene>
<sequence>MKKALLLALLLPLSAPAQQERPMFPVTSVPMSEAAKTAFDEIDAAHRELGPQQAGYFEGKTRAELAMMRQGAERRLREAAMKFYTEHPEDPMRWAAVLRMCMIRDQFVTGVKDGYETAPPAKSMDFLIVDEEAKAAWEKKLGEMVAAMAAAPDVPWEVGEKKMSLDVAQQISAALRAGKGGDPALLESPDALAAKFPKGSAALQAYQSVLRASGIQGTEKEADFWKKLATSPNEAVKVRAEGELQKVKAQSEPVDVKFTAVDGREVDLAALRGKVVLLDFWATWCGPCVAEIPNVKKAYDAWHAKGFEVIGVSLDKPDAKDKLEAFVKKNQLPWPQYFHDGEGQNPLSGKFAVTSIPAMFLFNKEGKLVTTNARGERLEVELGKLLGDGK</sequence>
<name>A0ABU9ANC3_9BACT</name>
<evidence type="ECO:0000256" key="1">
    <source>
        <dbReference type="ARBA" id="ARBA00004196"/>
    </source>
</evidence>
<dbReference type="SUPFAM" id="SSF52833">
    <property type="entry name" value="Thioredoxin-like"/>
    <property type="match status" value="1"/>
</dbReference>
<keyword evidence="5" id="KW-0732">Signal</keyword>
<dbReference type="InterPro" id="IPR013766">
    <property type="entry name" value="Thioredoxin_domain"/>
</dbReference>
<comment type="subcellular location">
    <subcellularLocation>
        <location evidence="1">Cell envelope</location>
    </subcellularLocation>
</comment>
<keyword evidence="3" id="KW-1015">Disulfide bond</keyword>
<accession>A0ABU9ANC3</accession>
<keyword evidence="8" id="KW-1185">Reference proteome</keyword>
<dbReference type="Proteomes" id="UP001371305">
    <property type="component" value="Unassembled WGS sequence"/>
</dbReference>
<dbReference type="InterPro" id="IPR000866">
    <property type="entry name" value="AhpC/TSA"/>
</dbReference>
<keyword evidence="4" id="KW-0676">Redox-active center</keyword>
<dbReference type="InterPro" id="IPR036249">
    <property type="entry name" value="Thioredoxin-like_sf"/>
</dbReference>
<evidence type="ECO:0000256" key="3">
    <source>
        <dbReference type="ARBA" id="ARBA00023157"/>
    </source>
</evidence>
<reference evidence="7 8" key="1">
    <citation type="submission" date="2024-04" db="EMBL/GenBank/DDBJ databases">
        <title>Luteolibacter sp. isolated from soil.</title>
        <authorList>
            <person name="An J."/>
        </authorList>
    </citation>
    <scope>NUCLEOTIDE SEQUENCE [LARGE SCALE GENOMIC DNA]</scope>
    <source>
        <strain evidence="7 8">Y139</strain>
    </source>
</reference>
<dbReference type="EMBL" id="JBBUKT010000001">
    <property type="protein sequence ID" value="MEK7949199.1"/>
    <property type="molecule type" value="Genomic_DNA"/>
</dbReference>
<feature type="chain" id="PRO_5046201708" evidence="5">
    <location>
        <begin position="18"/>
        <end position="390"/>
    </location>
</feature>
<dbReference type="RefSeq" id="WP_341402620.1">
    <property type="nucleotide sequence ID" value="NZ_JBBUKT010000001.1"/>
</dbReference>
<organism evidence="7 8">
    <name type="scientific">Luteolibacter soli</name>
    <dbReference type="NCBI Taxonomy" id="3135280"/>
    <lineage>
        <taxon>Bacteria</taxon>
        <taxon>Pseudomonadati</taxon>
        <taxon>Verrucomicrobiota</taxon>
        <taxon>Verrucomicrobiia</taxon>
        <taxon>Verrucomicrobiales</taxon>
        <taxon>Verrucomicrobiaceae</taxon>
        <taxon>Luteolibacter</taxon>
    </lineage>
</organism>
<comment type="caution">
    <text evidence="7">The sequence shown here is derived from an EMBL/GenBank/DDBJ whole genome shotgun (WGS) entry which is preliminary data.</text>
</comment>
<dbReference type="Gene3D" id="3.40.30.10">
    <property type="entry name" value="Glutaredoxin"/>
    <property type="match status" value="1"/>
</dbReference>
<dbReference type="InterPro" id="IPR017937">
    <property type="entry name" value="Thioredoxin_CS"/>
</dbReference>
<dbReference type="Pfam" id="PF00578">
    <property type="entry name" value="AhpC-TSA"/>
    <property type="match status" value="1"/>
</dbReference>
<dbReference type="PROSITE" id="PS51352">
    <property type="entry name" value="THIOREDOXIN_2"/>
    <property type="match status" value="1"/>
</dbReference>
<evidence type="ECO:0000259" key="6">
    <source>
        <dbReference type="PROSITE" id="PS51352"/>
    </source>
</evidence>